<sequence>MNLPYQYKTYRYIYRKSLFKTLVKPCVQQVKLKPQLTASRGHSSDFSKTQQRGLGENAGVF</sequence>
<protein>
    <submittedName>
        <fullName evidence="2">Uncharacterized protein</fullName>
    </submittedName>
</protein>
<reference evidence="2" key="1">
    <citation type="submission" date="2014-11" db="EMBL/GenBank/DDBJ databases">
        <authorList>
            <person name="Amaro Gonzalez C."/>
        </authorList>
    </citation>
    <scope>NUCLEOTIDE SEQUENCE</scope>
</reference>
<feature type="compositionally biased region" description="Polar residues" evidence="1">
    <location>
        <begin position="36"/>
        <end position="52"/>
    </location>
</feature>
<proteinExistence type="predicted"/>
<organism evidence="2">
    <name type="scientific">Anguilla anguilla</name>
    <name type="common">European freshwater eel</name>
    <name type="synonym">Muraena anguilla</name>
    <dbReference type="NCBI Taxonomy" id="7936"/>
    <lineage>
        <taxon>Eukaryota</taxon>
        <taxon>Metazoa</taxon>
        <taxon>Chordata</taxon>
        <taxon>Craniata</taxon>
        <taxon>Vertebrata</taxon>
        <taxon>Euteleostomi</taxon>
        <taxon>Actinopterygii</taxon>
        <taxon>Neopterygii</taxon>
        <taxon>Teleostei</taxon>
        <taxon>Anguilliformes</taxon>
        <taxon>Anguillidae</taxon>
        <taxon>Anguilla</taxon>
    </lineage>
</organism>
<dbReference type="AlphaFoldDB" id="A0A0E9TER3"/>
<dbReference type="EMBL" id="GBXM01056650">
    <property type="protein sequence ID" value="JAH51927.1"/>
    <property type="molecule type" value="Transcribed_RNA"/>
</dbReference>
<evidence type="ECO:0000313" key="2">
    <source>
        <dbReference type="EMBL" id="JAH51927.1"/>
    </source>
</evidence>
<evidence type="ECO:0000256" key="1">
    <source>
        <dbReference type="SAM" id="MobiDB-lite"/>
    </source>
</evidence>
<name>A0A0E9TER3_ANGAN</name>
<feature type="region of interest" description="Disordered" evidence="1">
    <location>
        <begin position="36"/>
        <end position="61"/>
    </location>
</feature>
<accession>A0A0E9TER3</accession>
<reference evidence="2" key="2">
    <citation type="journal article" date="2015" name="Fish Shellfish Immunol.">
        <title>Early steps in the European eel (Anguilla anguilla)-Vibrio vulnificus interaction in the gills: Role of the RtxA13 toxin.</title>
        <authorList>
            <person name="Callol A."/>
            <person name="Pajuelo D."/>
            <person name="Ebbesson L."/>
            <person name="Teles M."/>
            <person name="MacKenzie S."/>
            <person name="Amaro C."/>
        </authorList>
    </citation>
    <scope>NUCLEOTIDE SEQUENCE</scope>
</reference>